<dbReference type="Proteomes" id="UP001221686">
    <property type="component" value="Unassembled WGS sequence"/>
</dbReference>
<gene>
    <name evidence="2" type="ORF">POL25_01945</name>
</gene>
<feature type="signal peptide" evidence="1">
    <location>
        <begin position="1"/>
        <end position="23"/>
    </location>
</feature>
<evidence type="ECO:0000313" key="2">
    <source>
        <dbReference type="EMBL" id="MDC0715633.1"/>
    </source>
</evidence>
<keyword evidence="1" id="KW-0732">Signal</keyword>
<comment type="caution">
    <text evidence="2">The sequence shown here is derived from an EMBL/GenBank/DDBJ whole genome shotgun (WGS) entry which is preliminary data.</text>
</comment>
<evidence type="ECO:0000256" key="1">
    <source>
        <dbReference type="SAM" id="SignalP"/>
    </source>
</evidence>
<feature type="chain" id="PRO_5047412446" description="Secreted protein" evidence="1">
    <location>
        <begin position="24"/>
        <end position="183"/>
    </location>
</feature>
<keyword evidence="3" id="KW-1185">Reference proteome</keyword>
<evidence type="ECO:0008006" key="4">
    <source>
        <dbReference type="Google" id="ProtNLM"/>
    </source>
</evidence>
<organism evidence="2 3">
    <name type="scientific">Nannocystis bainbridge</name>
    <dbReference type="NCBI Taxonomy" id="2995303"/>
    <lineage>
        <taxon>Bacteria</taxon>
        <taxon>Pseudomonadati</taxon>
        <taxon>Myxococcota</taxon>
        <taxon>Polyangia</taxon>
        <taxon>Nannocystales</taxon>
        <taxon>Nannocystaceae</taxon>
        <taxon>Nannocystis</taxon>
    </lineage>
</organism>
<evidence type="ECO:0000313" key="3">
    <source>
        <dbReference type="Proteomes" id="UP001221686"/>
    </source>
</evidence>
<dbReference type="RefSeq" id="WP_272084058.1">
    <property type="nucleotide sequence ID" value="NZ_JAQNDL010000001.1"/>
</dbReference>
<protein>
    <recommendedName>
        <fullName evidence="4">Secreted protein</fullName>
    </recommendedName>
</protein>
<reference evidence="2 3" key="1">
    <citation type="submission" date="2022-11" db="EMBL/GenBank/DDBJ databases">
        <title>Minimal conservation of predation-associated metabolite biosynthetic gene clusters underscores biosynthetic potential of Myxococcota including descriptions for ten novel species: Archangium lansinium sp. nov., Myxococcus landrumus sp. nov., Nannocystis bai.</title>
        <authorList>
            <person name="Ahearne A."/>
            <person name="Stevens C."/>
            <person name="Dowd S."/>
        </authorList>
    </citation>
    <scope>NUCLEOTIDE SEQUENCE [LARGE SCALE GENOMIC DNA]</scope>
    <source>
        <strain evidence="2 3">BB15-2</strain>
    </source>
</reference>
<proteinExistence type="predicted"/>
<name>A0ABT5DR73_9BACT</name>
<sequence>MKIHSLCLSLAAATLVTAAPGFASEAAAADLTNRVPASACSPETPDDDASLQLSNGSWILSGTETGTMTLWCPVATDKPYTGFSPFEIDYLRLWYRDPDGTAAGSQVTAQLYYRTEGSNNIWPMTAGVNSNTSSVTTSNTLSSAVTTNTSTDALFFVKVTISRDSTSSNVAFHGFDLALATVG</sequence>
<accession>A0ABT5DR73</accession>
<dbReference type="EMBL" id="JAQNDL010000001">
    <property type="protein sequence ID" value="MDC0715633.1"/>
    <property type="molecule type" value="Genomic_DNA"/>
</dbReference>